<evidence type="ECO:0000256" key="18">
    <source>
        <dbReference type="SAM" id="Phobius"/>
    </source>
</evidence>
<dbReference type="InterPro" id="IPR034236">
    <property type="entry name" value="CuRO_CcO_Caa3_II"/>
</dbReference>
<dbReference type="InterPro" id="IPR036909">
    <property type="entry name" value="Cyt_c-like_dom_sf"/>
</dbReference>
<evidence type="ECO:0000313" key="22">
    <source>
        <dbReference type="Proteomes" id="UP000715965"/>
    </source>
</evidence>
<dbReference type="NCBIfam" id="TIGR02866">
    <property type="entry name" value="CoxB"/>
    <property type="match status" value="1"/>
</dbReference>
<dbReference type="Proteomes" id="UP000715965">
    <property type="component" value="Unassembled WGS sequence"/>
</dbReference>
<dbReference type="PROSITE" id="PS00078">
    <property type="entry name" value="COX2"/>
    <property type="match status" value="1"/>
</dbReference>
<protein>
    <recommendedName>
        <fullName evidence="15">Cytochrome aa3 subunit 2</fullName>
    </recommendedName>
</protein>
<dbReference type="RefSeq" id="WP_193781599.1">
    <property type="nucleotide sequence ID" value="NZ_JADDOJ010000075.1"/>
</dbReference>
<dbReference type="SUPFAM" id="SSF49503">
    <property type="entry name" value="Cupredoxins"/>
    <property type="match status" value="1"/>
</dbReference>
<keyword evidence="8 17" id="KW-0479">Metal-binding</keyword>
<feature type="domain" description="Cytochrome oxidase subunit II copper A binding" evidence="19">
    <location>
        <begin position="101"/>
        <end position="217"/>
    </location>
</feature>
<dbReference type="PROSITE" id="PS50857">
    <property type="entry name" value="COX2_CUA"/>
    <property type="match status" value="1"/>
</dbReference>
<sequence>MSLPSPLQYLHTAGPAADPVTTLGWGLGAVSAVVLAVVCIALVAGLVRRRAPLAPGELAVPGDQGGLSWIYIGVSISALVLAACAAWTVVTLRAIAMPAQAARLTVEVTAAQWWWRARYRDADRPSAFQVANELHVPVGRPVRIELTSEDVIHSFWVPQLAGKVDAIPGRTNVLWLQADRPGTYRGQCGEFCGAEHARMQLVVVADSAEDYARWRDAQQAPATPQQAVAAGQAVFQSHCGACHAVRGTPAGGLLGPDLTHLKSRHTLAAGLLPDTPDALARWIEDPQALKPGTRMPNPKLSPEDRQAVLAYLGTLN</sequence>
<evidence type="ECO:0000256" key="12">
    <source>
        <dbReference type="ARBA" id="ARBA00023008"/>
    </source>
</evidence>
<dbReference type="InterPro" id="IPR014222">
    <property type="entry name" value="Cyt_c_oxidase_su2"/>
</dbReference>
<dbReference type="InterPro" id="IPR045187">
    <property type="entry name" value="CcO_II"/>
</dbReference>
<keyword evidence="22" id="KW-1185">Reference proteome</keyword>
<gene>
    <name evidence="21" type="primary">coxB</name>
    <name evidence="21" type="ORF">IM725_15820</name>
</gene>
<name>A0ABR9SIP0_9BURK</name>
<feature type="transmembrane region" description="Helical" evidence="18">
    <location>
        <begin position="68"/>
        <end position="90"/>
    </location>
</feature>
<evidence type="ECO:0000256" key="15">
    <source>
        <dbReference type="ARBA" id="ARBA00031399"/>
    </source>
</evidence>
<dbReference type="SUPFAM" id="SSF46626">
    <property type="entry name" value="Cytochrome c"/>
    <property type="match status" value="1"/>
</dbReference>
<comment type="subcellular location">
    <subcellularLocation>
        <location evidence="1">Membrane</location>
        <topology evidence="1">Multi-pass membrane protein</topology>
    </subcellularLocation>
    <subcellularLocation>
        <location evidence="2">Periplasm</location>
    </subcellularLocation>
</comment>
<evidence type="ECO:0000256" key="17">
    <source>
        <dbReference type="PROSITE-ProRule" id="PRU00433"/>
    </source>
</evidence>
<comment type="similarity">
    <text evidence="3">Belongs to the cytochrome c oxidase subunit 2 family.</text>
</comment>
<dbReference type="EMBL" id="JADDOJ010000075">
    <property type="protein sequence ID" value="MBE7942044.1"/>
    <property type="molecule type" value="Genomic_DNA"/>
</dbReference>
<evidence type="ECO:0000256" key="16">
    <source>
        <dbReference type="ARBA" id="ARBA00047816"/>
    </source>
</evidence>
<keyword evidence="4" id="KW-0813">Transport</keyword>
<organism evidence="21 22">
    <name type="scientific">Ramlibacter aquaticus</name>
    <dbReference type="NCBI Taxonomy" id="2780094"/>
    <lineage>
        <taxon>Bacteria</taxon>
        <taxon>Pseudomonadati</taxon>
        <taxon>Pseudomonadota</taxon>
        <taxon>Betaproteobacteria</taxon>
        <taxon>Burkholderiales</taxon>
        <taxon>Comamonadaceae</taxon>
        <taxon>Ramlibacter</taxon>
    </lineage>
</organism>
<keyword evidence="9" id="KW-0249">Electron transport</keyword>
<evidence type="ECO:0000256" key="3">
    <source>
        <dbReference type="ARBA" id="ARBA00007866"/>
    </source>
</evidence>
<dbReference type="InterPro" id="IPR002429">
    <property type="entry name" value="CcO_II-like_C"/>
</dbReference>
<dbReference type="CDD" id="cd04213">
    <property type="entry name" value="CuRO_CcO_Caa3_II"/>
    <property type="match status" value="1"/>
</dbReference>
<comment type="catalytic activity">
    <reaction evidence="16">
        <text>4 Fe(II)-[cytochrome c] + O2 + 8 H(+)(in) = 4 Fe(III)-[cytochrome c] + 2 H2O + 4 H(+)(out)</text>
        <dbReference type="Rhea" id="RHEA:11436"/>
        <dbReference type="Rhea" id="RHEA-COMP:10350"/>
        <dbReference type="Rhea" id="RHEA-COMP:14399"/>
        <dbReference type="ChEBI" id="CHEBI:15377"/>
        <dbReference type="ChEBI" id="CHEBI:15378"/>
        <dbReference type="ChEBI" id="CHEBI:15379"/>
        <dbReference type="ChEBI" id="CHEBI:29033"/>
        <dbReference type="ChEBI" id="CHEBI:29034"/>
        <dbReference type="EC" id="7.1.1.9"/>
    </reaction>
</comment>
<reference evidence="21 22" key="1">
    <citation type="submission" date="2020-10" db="EMBL/GenBank/DDBJ databases">
        <title>Draft genome of Ramlibacter aquaticus LMG 30558.</title>
        <authorList>
            <person name="Props R."/>
        </authorList>
    </citation>
    <scope>NUCLEOTIDE SEQUENCE [LARGE SCALE GENOMIC DNA]</scope>
    <source>
        <strain evidence="21 22">LMG 30558</strain>
    </source>
</reference>
<evidence type="ECO:0000256" key="4">
    <source>
        <dbReference type="ARBA" id="ARBA00022448"/>
    </source>
</evidence>
<evidence type="ECO:0000256" key="11">
    <source>
        <dbReference type="ARBA" id="ARBA00023004"/>
    </source>
</evidence>
<evidence type="ECO:0000256" key="2">
    <source>
        <dbReference type="ARBA" id="ARBA00004418"/>
    </source>
</evidence>
<keyword evidence="13 18" id="KW-0472">Membrane</keyword>
<feature type="domain" description="Cytochrome c" evidence="20">
    <location>
        <begin position="226"/>
        <end position="316"/>
    </location>
</feature>
<evidence type="ECO:0000256" key="1">
    <source>
        <dbReference type="ARBA" id="ARBA00004141"/>
    </source>
</evidence>
<comment type="function">
    <text evidence="14">Subunits I and II form the functional core of the enzyme complex. Electrons originating in cytochrome c are transferred via heme a and Cu(A) to the binuclear center formed by heme a3 and Cu(B).</text>
</comment>
<dbReference type="Pfam" id="PF00116">
    <property type="entry name" value="COX2"/>
    <property type="match status" value="1"/>
</dbReference>
<evidence type="ECO:0000259" key="20">
    <source>
        <dbReference type="PROSITE" id="PS51007"/>
    </source>
</evidence>
<keyword evidence="12" id="KW-0186">Copper</keyword>
<evidence type="ECO:0000256" key="13">
    <source>
        <dbReference type="ARBA" id="ARBA00023136"/>
    </source>
</evidence>
<keyword evidence="10 18" id="KW-1133">Transmembrane helix</keyword>
<keyword evidence="5 17" id="KW-0349">Heme</keyword>
<proteinExistence type="inferred from homology"/>
<evidence type="ECO:0000256" key="7">
    <source>
        <dbReference type="ARBA" id="ARBA00022692"/>
    </source>
</evidence>
<dbReference type="PANTHER" id="PTHR22888">
    <property type="entry name" value="CYTOCHROME C OXIDASE, SUBUNIT II"/>
    <property type="match status" value="1"/>
</dbReference>
<dbReference type="PROSITE" id="PS51007">
    <property type="entry name" value="CYTC"/>
    <property type="match status" value="1"/>
</dbReference>
<feature type="transmembrane region" description="Helical" evidence="18">
    <location>
        <begin position="25"/>
        <end position="47"/>
    </location>
</feature>
<dbReference type="InterPro" id="IPR008972">
    <property type="entry name" value="Cupredoxin"/>
</dbReference>
<evidence type="ECO:0000256" key="8">
    <source>
        <dbReference type="ARBA" id="ARBA00022723"/>
    </source>
</evidence>
<dbReference type="PANTHER" id="PTHR22888:SF9">
    <property type="entry name" value="CYTOCHROME C OXIDASE SUBUNIT 2"/>
    <property type="match status" value="1"/>
</dbReference>
<dbReference type="InterPro" id="IPR001505">
    <property type="entry name" value="Copper_CuA"/>
</dbReference>
<evidence type="ECO:0000256" key="9">
    <source>
        <dbReference type="ARBA" id="ARBA00022982"/>
    </source>
</evidence>
<dbReference type="Pfam" id="PF00034">
    <property type="entry name" value="Cytochrom_C"/>
    <property type="match status" value="1"/>
</dbReference>
<evidence type="ECO:0000256" key="10">
    <source>
        <dbReference type="ARBA" id="ARBA00022989"/>
    </source>
</evidence>
<dbReference type="InterPro" id="IPR009056">
    <property type="entry name" value="Cyt_c-like_dom"/>
</dbReference>
<comment type="caution">
    <text evidence="21">The sequence shown here is derived from an EMBL/GenBank/DDBJ whole genome shotgun (WGS) entry which is preliminary data.</text>
</comment>
<keyword evidence="6" id="KW-0679">Respiratory chain</keyword>
<accession>A0ABR9SIP0</accession>
<keyword evidence="7 18" id="KW-0812">Transmembrane</keyword>
<evidence type="ECO:0000256" key="14">
    <source>
        <dbReference type="ARBA" id="ARBA00024688"/>
    </source>
</evidence>
<evidence type="ECO:0000256" key="5">
    <source>
        <dbReference type="ARBA" id="ARBA00022617"/>
    </source>
</evidence>
<keyword evidence="11 17" id="KW-0408">Iron</keyword>
<evidence type="ECO:0000256" key="6">
    <source>
        <dbReference type="ARBA" id="ARBA00022660"/>
    </source>
</evidence>
<dbReference type="Gene3D" id="2.60.40.420">
    <property type="entry name" value="Cupredoxins - blue copper proteins"/>
    <property type="match status" value="1"/>
</dbReference>
<evidence type="ECO:0000259" key="19">
    <source>
        <dbReference type="PROSITE" id="PS50857"/>
    </source>
</evidence>
<evidence type="ECO:0000313" key="21">
    <source>
        <dbReference type="EMBL" id="MBE7942044.1"/>
    </source>
</evidence>